<dbReference type="SUPFAM" id="SSF49899">
    <property type="entry name" value="Concanavalin A-like lectins/glucanases"/>
    <property type="match status" value="1"/>
</dbReference>
<organism evidence="2">
    <name type="scientific">viral metagenome</name>
    <dbReference type="NCBI Taxonomy" id="1070528"/>
    <lineage>
        <taxon>unclassified sequences</taxon>
        <taxon>metagenomes</taxon>
        <taxon>organismal metagenomes</taxon>
    </lineage>
</organism>
<dbReference type="Gene3D" id="2.60.120.200">
    <property type="match status" value="1"/>
</dbReference>
<protein>
    <recommendedName>
        <fullName evidence="3">Lectin/glucanase superfamily protein</fullName>
    </recommendedName>
</protein>
<sequence>MSTLAQSNAGFVSVISGKTPFGEIVLGLVINVIVLTLFFTAEGVYSGFNTMSNRFQTLMDYTANSVDKALVIHQDPAKYANAKQILFSENEPTGVEFAYSFYLFVNPNTFDGAKVLHHVWHKGYGCVWPLMGPGVFIRGDTNAMRIVMNTYENPYTYVDVTNIPVRKWFHVVLNCRKGGLEVHVNGNLVNKIRFDKTVAYMNFQDIVLFSNANYTLRASTTPSLAGQDDLQVLGAFNGYMSEFIYTRYAMSFTEIQSLMNKGPSKQTKTATMELPPYMADNWWTTNYNA</sequence>
<evidence type="ECO:0000313" key="2">
    <source>
        <dbReference type="EMBL" id="QHS89527.1"/>
    </source>
</evidence>
<keyword evidence="1" id="KW-0812">Transmembrane</keyword>
<dbReference type="EMBL" id="MN739111">
    <property type="protein sequence ID" value="QHS89527.1"/>
    <property type="molecule type" value="Genomic_DNA"/>
</dbReference>
<feature type="transmembrane region" description="Helical" evidence="1">
    <location>
        <begin position="24"/>
        <end position="45"/>
    </location>
</feature>
<name>A0A6C0BB93_9ZZZZ</name>
<proteinExistence type="predicted"/>
<dbReference type="InterPro" id="IPR013320">
    <property type="entry name" value="ConA-like_dom_sf"/>
</dbReference>
<accession>A0A6C0BB93</accession>
<keyword evidence="1" id="KW-1133">Transmembrane helix</keyword>
<reference evidence="2" key="1">
    <citation type="journal article" date="2020" name="Nature">
        <title>Giant virus diversity and host interactions through global metagenomics.</title>
        <authorList>
            <person name="Schulz F."/>
            <person name="Roux S."/>
            <person name="Paez-Espino D."/>
            <person name="Jungbluth S."/>
            <person name="Walsh D.A."/>
            <person name="Denef V.J."/>
            <person name="McMahon K.D."/>
            <person name="Konstantinidis K.T."/>
            <person name="Eloe-Fadrosh E.A."/>
            <person name="Kyrpides N.C."/>
            <person name="Woyke T."/>
        </authorList>
    </citation>
    <scope>NUCLEOTIDE SEQUENCE</scope>
    <source>
        <strain evidence="2">GVMAG-M-3300010158-60</strain>
    </source>
</reference>
<evidence type="ECO:0008006" key="3">
    <source>
        <dbReference type="Google" id="ProtNLM"/>
    </source>
</evidence>
<keyword evidence="1" id="KW-0472">Membrane</keyword>
<dbReference type="AlphaFoldDB" id="A0A6C0BB93"/>
<evidence type="ECO:0000256" key="1">
    <source>
        <dbReference type="SAM" id="Phobius"/>
    </source>
</evidence>